<accession>M2ZQ69</accession>
<dbReference type="InterPro" id="IPR018488">
    <property type="entry name" value="cNMP-bd_CS"/>
</dbReference>
<dbReference type="SUPFAM" id="SSF51206">
    <property type="entry name" value="cAMP-binding domain-like"/>
    <property type="match status" value="1"/>
</dbReference>
<comment type="caution">
    <text evidence="2">The sequence shown here is derived from an EMBL/GenBank/DDBJ whole genome shotgun (WGS) entry which is preliminary data.</text>
</comment>
<organism evidence="2 3">
    <name type="scientific">Paramagnetospirillum caucaseum</name>
    <dbReference type="NCBI Taxonomy" id="1244869"/>
    <lineage>
        <taxon>Bacteria</taxon>
        <taxon>Pseudomonadati</taxon>
        <taxon>Pseudomonadota</taxon>
        <taxon>Alphaproteobacteria</taxon>
        <taxon>Rhodospirillales</taxon>
        <taxon>Magnetospirillaceae</taxon>
        <taxon>Paramagnetospirillum</taxon>
    </lineage>
</organism>
<sequence length="120" mass="13821">MFIIQQGEVAIIATINGVEKEIETRRRGEFFGEMALLESLPRSATAVARGDTRLLVIQCGGFLQKLRRDPTFAFEMLQRLSSRFRKVHQQLMTMMEERDRETPERQCAGMLIEFRGDDAP</sequence>
<reference evidence="2 3" key="1">
    <citation type="journal article" date="2014" name="Genome Announc.">
        <title>Draft Genome Sequence of Magnetospirillum sp. Strain SO-1, a Freshwater Magnetotactic Bacterium Isolated from the Ol'khovka River, Russia.</title>
        <authorList>
            <person name="Grouzdev D.S."/>
            <person name="Dziuba M.V."/>
            <person name="Sukhacheva M.S."/>
            <person name="Mardanov A.V."/>
            <person name="Beletskiy A.V."/>
            <person name="Kuznetsov B.B."/>
            <person name="Skryabin K.G."/>
        </authorList>
    </citation>
    <scope>NUCLEOTIDE SEQUENCE [LARGE SCALE GENOMIC DNA]</scope>
    <source>
        <strain evidence="2 3">SO-1</strain>
    </source>
</reference>
<dbReference type="EMBL" id="AONQ01000034">
    <property type="protein sequence ID" value="EME69462.1"/>
    <property type="molecule type" value="Genomic_DNA"/>
</dbReference>
<gene>
    <name evidence="2" type="ORF">H261_13374</name>
</gene>
<protein>
    <submittedName>
        <fullName evidence="2">Cyclic nucleotide binding protein</fullName>
    </submittedName>
</protein>
<dbReference type="STRING" id="1244869.H261_13374"/>
<dbReference type="InterPro" id="IPR018490">
    <property type="entry name" value="cNMP-bd_dom_sf"/>
</dbReference>
<dbReference type="Gene3D" id="2.60.120.10">
    <property type="entry name" value="Jelly Rolls"/>
    <property type="match status" value="1"/>
</dbReference>
<dbReference type="InterPro" id="IPR014710">
    <property type="entry name" value="RmlC-like_jellyroll"/>
</dbReference>
<name>M2ZQ69_9PROT</name>
<dbReference type="PROSITE" id="PS00889">
    <property type="entry name" value="CNMP_BINDING_2"/>
    <property type="match status" value="1"/>
</dbReference>
<keyword evidence="3" id="KW-1185">Reference proteome</keyword>
<feature type="domain" description="Cyclic nucleotide-binding" evidence="1">
    <location>
        <begin position="1"/>
        <end position="83"/>
    </location>
</feature>
<dbReference type="AlphaFoldDB" id="M2ZQ69"/>
<proteinExistence type="predicted"/>
<dbReference type="PATRIC" id="fig|1244869.3.peg.2697"/>
<evidence type="ECO:0000259" key="1">
    <source>
        <dbReference type="PROSITE" id="PS50042"/>
    </source>
</evidence>
<dbReference type="InterPro" id="IPR000595">
    <property type="entry name" value="cNMP-bd_dom"/>
</dbReference>
<dbReference type="CDD" id="cd00038">
    <property type="entry name" value="CAP_ED"/>
    <property type="match status" value="1"/>
</dbReference>
<dbReference type="InterPro" id="IPR050397">
    <property type="entry name" value="Env_Response_Regulators"/>
</dbReference>
<dbReference type="PANTHER" id="PTHR24567">
    <property type="entry name" value="CRP FAMILY TRANSCRIPTIONAL REGULATORY PROTEIN"/>
    <property type="match status" value="1"/>
</dbReference>
<dbReference type="GO" id="GO:0003700">
    <property type="term" value="F:DNA-binding transcription factor activity"/>
    <property type="evidence" value="ECO:0007669"/>
    <property type="project" value="TreeGrafter"/>
</dbReference>
<dbReference type="PROSITE" id="PS50042">
    <property type="entry name" value="CNMP_BINDING_3"/>
    <property type="match status" value="1"/>
</dbReference>
<dbReference type="Proteomes" id="UP000011744">
    <property type="component" value="Unassembled WGS sequence"/>
</dbReference>
<dbReference type="PANTHER" id="PTHR24567:SF74">
    <property type="entry name" value="HTH-TYPE TRANSCRIPTIONAL REGULATOR ARCR"/>
    <property type="match status" value="1"/>
</dbReference>
<evidence type="ECO:0000313" key="3">
    <source>
        <dbReference type="Proteomes" id="UP000011744"/>
    </source>
</evidence>
<dbReference type="Pfam" id="PF00027">
    <property type="entry name" value="cNMP_binding"/>
    <property type="match status" value="1"/>
</dbReference>
<dbReference type="eggNOG" id="COG0664">
    <property type="taxonomic scope" value="Bacteria"/>
</dbReference>
<evidence type="ECO:0000313" key="2">
    <source>
        <dbReference type="EMBL" id="EME69462.1"/>
    </source>
</evidence>
<dbReference type="GO" id="GO:0005829">
    <property type="term" value="C:cytosol"/>
    <property type="evidence" value="ECO:0007669"/>
    <property type="project" value="TreeGrafter"/>
</dbReference>